<feature type="region of interest" description="Disordered" evidence="1">
    <location>
        <begin position="133"/>
        <end position="180"/>
    </location>
</feature>
<evidence type="ECO:0000256" key="2">
    <source>
        <dbReference type="SAM" id="Phobius"/>
    </source>
</evidence>
<feature type="domain" description="HTH cro/C1-type" evidence="3">
    <location>
        <begin position="8"/>
        <end position="42"/>
    </location>
</feature>
<evidence type="ECO:0000313" key="4">
    <source>
        <dbReference type="EMBL" id="MDW0111715.1"/>
    </source>
</evidence>
<dbReference type="Pfam" id="PF13413">
    <property type="entry name" value="HTH_25"/>
    <property type="match status" value="1"/>
</dbReference>
<dbReference type="PANTHER" id="PTHR34475">
    <property type="match status" value="1"/>
</dbReference>
<comment type="caution">
    <text evidence="4">The sequence shown here is derived from an EMBL/GenBank/DDBJ whole genome shotgun (WGS) entry which is preliminary data.</text>
</comment>
<dbReference type="PANTHER" id="PTHR34475:SF1">
    <property type="entry name" value="CYTOSKELETON PROTEIN RODZ"/>
    <property type="match status" value="1"/>
</dbReference>
<feature type="compositionally biased region" description="Basic and acidic residues" evidence="1">
    <location>
        <begin position="160"/>
        <end position="180"/>
    </location>
</feature>
<keyword evidence="2" id="KW-0812">Transmembrane</keyword>
<reference evidence="4 5" key="1">
    <citation type="submission" date="2023-06" db="EMBL/GenBank/DDBJ databases">
        <title>Sporosarcina sp. nov., isolated from Korean traditional fermented seafood 'Jeotgal'.</title>
        <authorList>
            <person name="Yang A.I."/>
            <person name="Shin N.-R."/>
        </authorList>
    </citation>
    <scope>NUCLEOTIDE SEQUENCE [LARGE SCALE GENOMIC DNA]</scope>
    <source>
        <strain evidence="4 5">KCTC13119</strain>
    </source>
</reference>
<keyword evidence="2" id="KW-1133">Transmembrane helix</keyword>
<keyword evidence="2" id="KW-0472">Membrane</keyword>
<dbReference type="SUPFAM" id="SSF47413">
    <property type="entry name" value="lambda repressor-like DNA-binding domains"/>
    <property type="match status" value="1"/>
</dbReference>
<organism evidence="4 5">
    <name type="scientific">Sporosarcina saromensis</name>
    <dbReference type="NCBI Taxonomy" id="359365"/>
    <lineage>
        <taxon>Bacteria</taxon>
        <taxon>Bacillati</taxon>
        <taxon>Bacillota</taxon>
        <taxon>Bacilli</taxon>
        <taxon>Bacillales</taxon>
        <taxon>Caryophanaceae</taxon>
        <taxon>Sporosarcina</taxon>
    </lineage>
</organism>
<accession>A0ABU4G5U7</accession>
<dbReference type="RefSeq" id="WP_317941598.1">
    <property type="nucleotide sequence ID" value="NZ_JAUBDI010000001.1"/>
</dbReference>
<dbReference type="InterPro" id="IPR050400">
    <property type="entry name" value="Bact_Cytoskel_RodZ"/>
</dbReference>
<protein>
    <submittedName>
        <fullName evidence="4">DUF4115 domain-containing protein</fullName>
    </submittedName>
</protein>
<sequence length="288" mass="32580">MTGLGDRLREARTSKGYSLDDLQSITKIQKRYLSGIENEDYSMMPGSFYVRAFIKQYAEAVGLDADEMLSLYKDSAPKDVIEKETPQIAQPMSRKRGISSSSKLNETIPKIIVALFIIVIIVVVWVLWQSGSSNKPEENHETEQPVTLDKNPPPVGTKDPATEQPEKEEQKEDPEPVEEVKEQVLTYQSTVGEDSTYTLTDTDTFKLKIVVTGETWIGVRDKNKEELTDRARVMNAGETVELDVSDKDYIRIRVGRTSNAEIYVNDEKLTYGSDKITQNIIIEYKKGE</sequence>
<gene>
    <name evidence="4" type="ORF">QT711_00865</name>
</gene>
<evidence type="ECO:0000259" key="3">
    <source>
        <dbReference type="PROSITE" id="PS50943"/>
    </source>
</evidence>
<proteinExistence type="predicted"/>
<dbReference type="Pfam" id="PF13464">
    <property type="entry name" value="RodZ_C"/>
    <property type="match status" value="1"/>
</dbReference>
<dbReference type="CDD" id="cd00093">
    <property type="entry name" value="HTH_XRE"/>
    <property type="match status" value="1"/>
</dbReference>
<dbReference type="Gene3D" id="1.10.260.40">
    <property type="entry name" value="lambda repressor-like DNA-binding domains"/>
    <property type="match status" value="1"/>
</dbReference>
<dbReference type="InterPro" id="IPR025194">
    <property type="entry name" value="RodZ-like_C"/>
</dbReference>
<dbReference type="PROSITE" id="PS50943">
    <property type="entry name" value="HTH_CROC1"/>
    <property type="match status" value="1"/>
</dbReference>
<keyword evidence="5" id="KW-1185">Reference proteome</keyword>
<evidence type="ECO:0000256" key="1">
    <source>
        <dbReference type="SAM" id="MobiDB-lite"/>
    </source>
</evidence>
<dbReference type="InterPro" id="IPR001387">
    <property type="entry name" value="Cro/C1-type_HTH"/>
</dbReference>
<evidence type="ECO:0000313" key="5">
    <source>
        <dbReference type="Proteomes" id="UP001282284"/>
    </source>
</evidence>
<dbReference type="InterPro" id="IPR010982">
    <property type="entry name" value="Lambda_DNA-bd_dom_sf"/>
</dbReference>
<name>A0ABU4G5U7_9BACL</name>
<feature type="transmembrane region" description="Helical" evidence="2">
    <location>
        <begin position="111"/>
        <end position="128"/>
    </location>
</feature>
<dbReference type="EMBL" id="JAUBDI010000001">
    <property type="protein sequence ID" value="MDW0111715.1"/>
    <property type="molecule type" value="Genomic_DNA"/>
</dbReference>
<dbReference type="Proteomes" id="UP001282284">
    <property type="component" value="Unassembled WGS sequence"/>
</dbReference>